<evidence type="ECO:0000259" key="5">
    <source>
        <dbReference type="Pfam" id="PF01420"/>
    </source>
</evidence>
<dbReference type="EMBL" id="JACSQP010000004">
    <property type="protein sequence ID" value="MBD7957480.1"/>
    <property type="molecule type" value="Genomic_DNA"/>
</dbReference>
<feature type="coiled-coil region" evidence="4">
    <location>
        <begin position="137"/>
        <end position="164"/>
    </location>
</feature>
<keyword evidence="2" id="KW-0680">Restriction system</keyword>
<comment type="caution">
    <text evidence="6">The sequence shown here is derived from an EMBL/GenBank/DDBJ whole genome shotgun (WGS) entry which is preliminary data.</text>
</comment>
<name>A0ABR8S1Z5_9MICO</name>
<keyword evidence="6" id="KW-0255">Endonuclease</keyword>
<keyword evidence="7" id="KW-1185">Reference proteome</keyword>
<dbReference type="Proteomes" id="UP000648352">
    <property type="component" value="Unassembled WGS sequence"/>
</dbReference>
<comment type="similarity">
    <text evidence="1">Belongs to the type-I restriction system S methylase family.</text>
</comment>
<dbReference type="PANTHER" id="PTHR30408:SF13">
    <property type="entry name" value="TYPE I RESTRICTION ENZYME HINDI SPECIFICITY SUBUNIT"/>
    <property type="match status" value="1"/>
</dbReference>
<dbReference type="Gene3D" id="3.90.220.20">
    <property type="entry name" value="DNA methylase specificity domains"/>
    <property type="match status" value="2"/>
</dbReference>
<evidence type="ECO:0000256" key="4">
    <source>
        <dbReference type="SAM" id="Coils"/>
    </source>
</evidence>
<keyword evidence="3" id="KW-0238">DNA-binding</keyword>
<keyword evidence="6" id="KW-0378">Hydrolase</keyword>
<protein>
    <submittedName>
        <fullName evidence="6">Restriction endonuclease subunit S</fullName>
    </submittedName>
</protein>
<proteinExistence type="inferred from homology"/>
<dbReference type="RefSeq" id="WP_191718676.1">
    <property type="nucleotide sequence ID" value="NZ_JACSQP010000004.1"/>
</dbReference>
<dbReference type="InterPro" id="IPR044946">
    <property type="entry name" value="Restrct_endonuc_typeI_TRD_sf"/>
</dbReference>
<dbReference type="SUPFAM" id="SSF116734">
    <property type="entry name" value="DNA methylase specificity domain"/>
    <property type="match status" value="2"/>
</dbReference>
<gene>
    <name evidence="6" type="ORF">H9651_07495</name>
</gene>
<keyword evidence="6" id="KW-0540">Nuclease</keyword>
<dbReference type="InterPro" id="IPR052021">
    <property type="entry name" value="Type-I_RS_S_subunit"/>
</dbReference>
<feature type="domain" description="Type I restriction modification DNA specificity" evidence="5">
    <location>
        <begin position="2"/>
        <end position="155"/>
    </location>
</feature>
<dbReference type="PANTHER" id="PTHR30408">
    <property type="entry name" value="TYPE-1 RESTRICTION ENZYME ECOKI SPECIFICITY PROTEIN"/>
    <property type="match status" value="1"/>
</dbReference>
<evidence type="ECO:0000313" key="7">
    <source>
        <dbReference type="Proteomes" id="UP000648352"/>
    </source>
</evidence>
<evidence type="ECO:0000256" key="2">
    <source>
        <dbReference type="ARBA" id="ARBA00022747"/>
    </source>
</evidence>
<evidence type="ECO:0000256" key="3">
    <source>
        <dbReference type="ARBA" id="ARBA00023125"/>
    </source>
</evidence>
<evidence type="ECO:0000256" key="1">
    <source>
        <dbReference type="ARBA" id="ARBA00010923"/>
    </source>
</evidence>
<organism evidence="6 7">
    <name type="scientific">Microbacterium pullorum</name>
    <dbReference type="NCBI Taxonomy" id="2762236"/>
    <lineage>
        <taxon>Bacteria</taxon>
        <taxon>Bacillati</taxon>
        <taxon>Actinomycetota</taxon>
        <taxon>Actinomycetes</taxon>
        <taxon>Micrococcales</taxon>
        <taxon>Microbacteriaceae</taxon>
        <taxon>Microbacterium</taxon>
    </lineage>
</organism>
<dbReference type="CDD" id="cd17267">
    <property type="entry name" value="RMtype1_S_EcoAO83I-TRD1-CR1_like"/>
    <property type="match status" value="2"/>
</dbReference>
<evidence type="ECO:0000313" key="6">
    <source>
        <dbReference type="EMBL" id="MBD7957480.1"/>
    </source>
</evidence>
<reference evidence="6 7" key="1">
    <citation type="submission" date="2020-08" db="EMBL/GenBank/DDBJ databases">
        <title>A Genomic Blueprint of the Chicken Gut Microbiome.</title>
        <authorList>
            <person name="Gilroy R."/>
            <person name="Ravi A."/>
            <person name="Getino M."/>
            <person name="Pursley I."/>
            <person name="Horton D.L."/>
            <person name="Alikhan N.-F."/>
            <person name="Baker D."/>
            <person name="Gharbi K."/>
            <person name="Hall N."/>
            <person name="Watson M."/>
            <person name="Adriaenssens E.M."/>
            <person name="Foster-Nyarko E."/>
            <person name="Jarju S."/>
            <person name="Secka A."/>
            <person name="Antonio M."/>
            <person name="Oren A."/>
            <person name="Chaudhuri R."/>
            <person name="La Ragione R.M."/>
            <person name="Hildebrand F."/>
            <person name="Pallen M.J."/>
        </authorList>
    </citation>
    <scope>NUCLEOTIDE SEQUENCE [LARGE SCALE GENOMIC DNA]</scope>
    <source>
        <strain evidence="6 7">Sa4CUA7</strain>
    </source>
</reference>
<accession>A0ABR8S1Z5</accession>
<dbReference type="Pfam" id="PF01420">
    <property type="entry name" value="Methylase_S"/>
    <property type="match status" value="1"/>
</dbReference>
<keyword evidence="4" id="KW-0175">Coiled coil</keyword>
<dbReference type="GO" id="GO:0004519">
    <property type="term" value="F:endonuclease activity"/>
    <property type="evidence" value="ECO:0007669"/>
    <property type="project" value="UniProtKB-KW"/>
</dbReference>
<sequence>MTEWRDVTLGEVCELKRGYDLPRGSRAVGSVPVISSSGPTGWHDEAKVKAPGVVTGRYGTLGQVFYVTEDFWPLNTSLYVRDFKGNDPRFVAVLLRSMDLAKYDGAAAVPGLNRNHLHTLSVRVPELSVQASIAQVAQALDDLIENNRRRLELLEKMARSIYREWFVKFRYPGHGDVPLVDSALGPIPQGWRAGTIGEVLELKYGKALKASARRGGAVAVVSSAGIVGWHDESFVSGPTIVVGRKGNVGSIHWVDGPCWPIDTAYYVDTGLPLRFVAEQLRRTRFTNTHAAVPGLSREAAYARPFLVPPLDVLEAFQTAVDPLGAQATALGRQTGSLAALRDLLLPRLVTGQIDVSALDLGALVEGAVT</sequence>
<dbReference type="InterPro" id="IPR000055">
    <property type="entry name" value="Restrct_endonuc_typeI_TRD"/>
</dbReference>